<sequence length="1298" mass="147916">MGDARIVLTTLIEEKLLSPGPKRLYVSYYRKRVYADLLPDGSIRYKDQIYTSPVPCALHMKRSLNPSLKTDAGWSSMYSAVSGESLKDIKDRLNIRRRGTNARSTQKEKKTPTPSPTTKERGAQTIAAKNVETAPKCSACRTQATIDVAECSACHCKTHWQCASPTLDAAPSTPWFCEKCLSGQANRILEFLQQLRRVVVERLKQQEVEVKAKNEKSETPTEGILIDDSIVKRGSSSAIASITSGSPKQLTAESHADFDKHINEDSTGNARMVVDQMSHIESEVDAENNKNSDEAAIDGNASPIADEDIGLEKEMLDKDSAGCERLTGAKTVNTSNFLMLVDQLIAEVSSKDTRTNLIANSTGATLVHLEKTRIVQLVENGRREIMAATQPEGIDDDKTDGQSDETRDGAVSCNKSEVDALIRIFDLRHQILSSQSQFERTTRTLNKRTEKHLRDAEVELMALEESRTAENAAITKAVDSLHQYSSDLTKCEQKINHGEMLLASISRRRNFIRSSNFKHQFVPSYHYCTKLMTTSSDQLLLTVLLEKLRDITESVNEWAKMERHFTKMTSKLNHSLSLMGNKRKRASDSIKPSPPSVSIAKVNFPPSRRLIERQIANYESNLESIRQNRARMRKTLLGILKIAREEHLSDEIVQITDLLYQKCRDLKAEEEEEQLRLKEESEAVAKANEVDEEEAADAFQSADDDGAFANEPEPKNQYLSKSFSKTLTTKTTSSATVGSRVPQNSEMKGISSLLRSDSDTKDNNCSSAASKSSSVDNEEDSDGELEQASRAIADISSVLPDIPSGSDSRSDMFNSSLRIDKAGSKASHGAVCSSNTMSRGLKGNDQQGTPAQQLTEEQSTEPASQDQQSFLDQALEVFSKQQQQPCLEQQRNFAQIQRKEQQQQFEKQRLMEQRRKELLRQERERQEQERLERERQDRDRLETLQHLGRQHVEIEQERREQERRELQHQEQTRREQQQQEHQRLAQQRTEQQRIDDQQSLTEQRQLEHQRLEHQRQQRLEQQCLEHHRQENQRQQEQQRKENQLQDQQRQEQQRRHREQQRMELEFQRRQQEQHRQEQERQFQRTKAPSLPQVVHPGSSHLQMLTQQHQHLQQQHVPLHQQQHSRQLQHPLYGDMSKGMIMSSGIGNQQEMYAQQAAQISMDMHDVVRHQDSSHFVATSSGNLRASPYMTSTEVARSAGQQPAPTAPRTSFYADDGQTTPLHPQDVFGSQTLAGQQRPLADHHMFTSELQPQQPDQSRAMSDHQDFMMGRPFRGLSDNIQAGMDQSDENDVDMGDWGQ</sequence>
<evidence type="ECO:0000313" key="2">
    <source>
        <dbReference type="Proteomes" id="UP001163321"/>
    </source>
</evidence>
<protein>
    <submittedName>
        <fullName evidence="1">Uncharacterized protein</fullName>
    </submittedName>
</protein>
<dbReference type="EMBL" id="CM047582">
    <property type="protein sequence ID" value="KAI9915521.1"/>
    <property type="molecule type" value="Genomic_DNA"/>
</dbReference>
<comment type="caution">
    <text evidence="1">The sequence shown here is derived from an EMBL/GenBank/DDBJ whole genome shotgun (WGS) entry which is preliminary data.</text>
</comment>
<keyword evidence="2" id="KW-1185">Reference proteome</keyword>
<proteinExistence type="predicted"/>
<evidence type="ECO:0000313" key="1">
    <source>
        <dbReference type="EMBL" id="KAI9915521.1"/>
    </source>
</evidence>
<reference evidence="1 2" key="1">
    <citation type="journal article" date="2022" name="bioRxiv">
        <title>The genome of the oomycete Peronosclerospora sorghi, a cosmopolitan pathogen of maize and sorghum, is inflated with dispersed pseudogenes.</title>
        <authorList>
            <person name="Fletcher K."/>
            <person name="Martin F."/>
            <person name="Isakeit T."/>
            <person name="Cavanaugh K."/>
            <person name="Magill C."/>
            <person name="Michelmore R."/>
        </authorList>
    </citation>
    <scope>NUCLEOTIDE SEQUENCE [LARGE SCALE GENOMIC DNA]</scope>
    <source>
        <strain evidence="1">P6</strain>
    </source>
</reference>
<organism evidence="1 2">
    <name type="scientific">Peronosclerospora sorghi</name>
    <dbReference type="NCBI Taxonomy" id="230839"/>
    <lineage>
        <taxon>Eukaryota</taxon>
        <taxon>Sar</taxon>
        <taxon>Stramenopiles</taxon>
        <taxon>Oomycota</taxon>
        <taxon>Peronosporomycetes</taxon>
        <taxon>Peronosporales</taxon>
        <taxon>Peronosporaceae</taxon>
        <taxon>Peronosclerospora</taxon>
    </lineage>
</organism>
<gene>
    <name evidence="1" type="ORF">PsorP6_007463</name>
</gene>
<dbReference type="Proteomes" id="UP001163321">
    <property type="component" value="Chromosome 3"/>
</dbReference>
<name>A0ACC0WB11_9STRA</name>
<accession>A0ACC0WB11</accession>